<dbReference type="InterPro" id="IPR037830">
    <property type="entry name" value="ZZZ3"/>
</dbReference>
<dbReference type="InterPro" id="IPR000433">
    <property type="entry name" value="Znf_ZZ"/>
</dbReference>
<evidence type="ECO:0000313" key="6">
    <source>
        <dbReference type="EMBL" id="RCH87797.1"/>
    </source>
</evidence>
<dbReference type="GO" id="GO:0008270">
    <property type="term" value="F:zinc ion binding"/>
    <property type="evidence" value="ECO:0007669"/>
    <property type="project" value="UniProtKB-KW"/>
</dbReference>
<keyword evidence="1" id="KW-0479">Metal-binding</keyword>
<dbReference type="AlphaFoldDB" id="A0A367JCZ3"/>
<evidence type="ECO:0000259" key="5">
    <source>
        <dbReference type="PROSITE" id="PS50135"/>
    </source>
</evidence>
<evidence type="ECO:0000256" key="4">
    <source>
        <dbReference type="PROSITE-ProRule" id="PRU00228"/>
    </source>
</evidence>
<organism evidence="6 7">
    <name type="scientific">Rhizopus stolonifer</name>
    <name type="common">Rhizopus nigricans</name>
    <dbReference type="NCBI Taxonomy" id="4846"/>
    <lineage>
        <taxon>Eukaryota</taxon>
        <taxon>Fungi</taxon>
        <taxon>Fungi incertae sedis</taxon>
        <taxon>Mucoromycota</taxon>
        <taxon>Mucoromycotina</taxon>
        <taxon>Mucoromycetes</taxon>
        <taxon>Mucorales</taxon>
        <taxon>Mucorineae</taxon>
        <taxon>Rhizopodaceae</taxon>
        <taxon>Rhizopus</taxon>
    </lineage>
</organism>
<keyword evidence="3" id="KW-0862">Zinc</keyword>
<comment type="caution">
    <text evidence="6">The sequence shown here is derived from an EMBL/GenBank/DDBJ whole genome shotgun (WGS) entry which is preliminary data.</text>
</comment>
<evidence type="ECO:0000256" key="1">
    <source>
        <dbReference type="ARBA" id="ARBA00022723"/>
    </source>
</evidence>
<name>A0A367JCZ3_RHIST</name>
<dbReference type="SUPFAM" id="SSF57850">
    <property type="entry name" value="RING/U-box"/>
    <property type="match status" value="1"/>
</dbReference>
<keyword evidence="7" id="KW-1185">Reference proteome</keyword>
<protein>
    <submittedName>
        <fullName evidence="6">ZZ-type zinc finger-containing protein 3</fullName>
    </submittedName>
</protein>
<sequence>LLVVFPDEPIQAQRFNKISKALGTRTPRQVASRVQKYFIKLAKMGLPVPGRFSIPSKKSGRITKPSAPSLRTSGAGYNSLLSGGITNTRISGAHYTTSHGPPAAFMSDDEDMNVKEMMRTVNTKLEANDLVIHEGYACDGCGTEPIVGVRYKCTVCDVSEQVDLCGQCMEKGTFTNDHHTLDHPFEAVRTAQPFPYYADHDYKSPEHLGEYSYLGF</sequence>
<dbReference type="SMART" id="SM00291">
    <property type="entry name" value="ZnF_ZZ"/>
    <property type="match status" value="1"/>
</dbReference>
<evidence type="ECO:0000256" key="2">
    <source>
        <dbReference type="ARBA" id="ARBA00022771"/>
    </source>
</evidence>
<keyword evidence="2 4" id="KW-0863">Zinc-finger</keyword>
<dbReference type="PANTHER" id="PTHR22705">
    <property type="entry name" value="ZINC FINGER, ZZ DOMAIN CONTAINING 3"/>
    <property type="match status" value="1"/>
</dbReference>
<gene>
    <name evidence="6" type="primary">ZZZ3_1</name>
    <name evidence="6" type="ORF">CU098_000136</name>
</gene>
<evidence type="ECO:0000256" key="3">
    <source>
        <dbReference type="ARBA" id="ARBA00022833"/>
    </source>
</evidence>
<dbReference type="OrthoDB" id="424753at2759"/>
<feature type="non-terminal residue" evidence="6">
    <location>
        <position position="1"/>
    </location>
</feature>
<feature type="domain" description="ZZ-type" evidence="5">
    <location>
        <begin position="133"/>
        <end position="193"/>
    </location>
</feature>
<dbReference type="Proteomes" id="UP000253551">
    <property type="component" value="Unassembled WGS sequence"/>
</dbReference>
<dbReference type="Pfam" id="PF00569">
    <property type="entry name" value="ZZ"/>
    <property type="match status" value="1"/>
</dbReference>
<accession>A0A367JCZ3</accession>
<proteinExistence type="predicted"/>
<dbReference type="CDD" id="cd02249">
    <property type="entry name" value="ZZ"/>
    <property type="match status" value="1"/>
</dbReference>
<dbReference type="InterPro" id="IPR043145">
    <property type="entry name" value="Znf_ZZ_sf"/>
</dbReference>
<dbReference type="STRING" id="4846.A0A367JCZ3"/>
<dbReference type="EMBL" id="PJQM01003647">
    <property type="protein sequence ID" value="RCH87797.1"/>
    <property type="molecule type" value="Genomic_DNA"/>
</dbReference>
<dbReference type="PROSITE" id="PS50135">
    <property type="entry name" value="ZF_ZZ_2"/>
    <property type="match status" value="1"/>
</dbReference>
<dbReference type="Gene3D" id="1.10.10.60">
    <property type="entry name" value="Homeodomain-like"/>
    <property type="match status" value="1"/>
</dbReference>
<evidence type="ECO:0000313" key="7">
    <source>
        <dbReference type="Proteomes" id="UP000253551"/>
    </source>
</evidence>
<dbReference type="PANTHER" id="PTHR22705:SF0">
    <property type="entry name" value="ZZ-TYPE ZINC FINGER-CONTAINING PROTEIN 3"/>
    <property type="match status" value="1"/>
</dbReference>
<dbReference type="Gene3D" id="3.30.60.90">
    <property type="match status" value="1"/>
</dbReference>
<reference evidence="6 7" key="1">
    <citation type="journal article" date="2018" name="G3 (Bethesda)">
        <title>Phylogenetic and Phylogenomic Definition of Rhizopus Species.</title>
        <authorList>
            <person name="Gryganskyi A.P."/>
            <person name="Golan J."/>
            <person name="Dolatabadi S."/>
            <person name="Mondo S."/>
            <person name="Robb S."/>
            <person name="Idnurm A."/>
            <person name="Muszewska A."/>
            <person name="Steczkiewicz K."/>
            <person name="Masonjones S."/>
            <person name="Liao H.L."/>
            <person name="Gajdeczka M.T."/>
            <person name="Anike F."/>
            <person name="Vuek A."/>
            <person name="Anishchenko I.M."/>
            <person name="Voigt K."/>
            <person name="de Hoog G.S."/>
            <person name="Smith M.E."/>
            <person name="Heitman J."/>
            <person name="Vilgalys R."/>
            <person name="Stajich J.E."/>
        </authorList>
    </citation>
    <scope>NUCLEOTIDE SEQUENCE [LARGE SCALE GENOMIC DNA]</scope>
    <source>
        <strain evidence="6 7">LSU 92-RS-03</strain>
    </source>
</reference>